<evidence type="ECO:0000256" key="1">
    <source>
        <dbReference type="SAM" id="Phobius"/>
    </source>
</evidence>
<reference evidence="2 3" key="1">
    <citation type="journal article" date="2012" name="Microbes Environ.">
        <title>Complete genome sequence of Bradyrhizobium sp. S23321: insights into symbiosis evolution in soil oligotrophs.</title>
        <authorList>
            <person name="Okubo T."/>
            <person name="Tsukui T."/>
            <person name="Maita H."/>
            <person name="Okamoto S."/>
            <person name="Oshima K."/>
            <person name="Fujisawa T."/>
            <person name="Saito A."/>
            <person name="Futamata H."/>
            <person name="Hattori R."/>
            <person name="Shimomura Y."/>
            <person name="Haruta S."/>
            <person name="Morimoto S."/>
            <person name="Wang Y."/>
            <person name="Sakai Y."/>
            <person name="Hattori M."/>
            <person name="Aizawa S."/>
            <person name="Nagashima K.V.P."/>
            <person name="Masuda S."/>
            <person name="Hattori T."/>
            <person name="Yamashita A."/>
            <person name="Bao Z."/>
            <person name="Hayatsu M."/>
            <person name="Kajiya-Kanegae H."/>
            <person name="Yoshinaga I."/>
            <person name="Sakamoto K."/>
            <person name="Toyota K."/>
            <person name="Nakao M."/>
            <person name="Kohara M."/>
            <person name="Anda M."/>
            <person name="Niwa R."/>
            <person name="Jung-Hwan P."/>
            <person name="Sameshima-Saito R."/>
            <person name="Tokuda S."/>
            <person name="Yamamoto S."/>
            <person name="Yamamoto S."/>
            <person name="Yokoyama T."/>
            <person name="Akutsu T."/>
            <person name="Nakamura Y."/>
            <person name="Nakahira-Yanaka Y."/>
            <person name="Takada Hoshino Y."/>
            <person name="Hirakawa H."/>
            <person name="Mitsui H."/>
            <person name="Terasawa K."/>
            <person name="Itakura M."/>
            <person name="Sato S."/>
            <person name="Ikeda-Ohtsubo W."/>
            <person name="Sakakura N."/>
            <person name="Kaminuma E."/>
            <person name="Minamisawa K."/>
        </authorList>
    </citation>
    <scope>NUCLEOTIDE SEQUENCE [LARGE SCALE GENOMIC DNA]</scope>
    <source>
        <strain evidence="2 3">S23321</strain>
    </source>
</reference>
<gene>
    <name evidence="2" type="ORF">S23_06760</name>
</gene>
<keyword evidence="1" id="KW-0472">Membrane</keyword>
<feature type="transmembrane region" description="Helical" evidence="1">
    <location>
        <begin position="389"/>
        <end position="407"/>
    </location>
</feature>
<keyword evidence="1" id="KW-0812">Transmembrane</keyword>
<proteinExistence type="predicted"/>
<dbReference type="KEGG" id="brs:S23_06760"/>
<evidence type="ECO:0000313" key="2">
    <source>
        <dbReference type="EMBL" id="BAL73896.1"/>
    </source>
</evidence>
<dbReference type="Proteomes" id="UP000007886">
    <property type="component" value="Chromosome"/>
</dbReference>
<dbReference type="AlphaFoldDB" id="A0AAI8M8P3"/>
<evidence type="ECO:0000313" key="3">
    <source>
        <dbReference type="Proteomes" id="UP000007886"/>
    </source>
</evidence>
<accession>A0AAI8M8P3</accession>
<dbReference type="EMBL" id="AP012279">
    <property type="protein sequence ID" value="BAL73896.1"/>
    <property type="molecule type" value="Genomic_DNA"/>
</dbReference>
<sequence>MSSAVYYLAEFFYRPIPVRLDVVLDAPINGAIGTKGEVQDIRKKRRSTQDGGDHRPFQIFPSQLDKGTLRWNSPAEDNMFVARWNKLSNSGGFEVAIEFYADCFGDAMNTAPTVESNQVKVVDLSEFSISLDAGPAEFGTIDRSRSSGTMITRSSSFAMYSIGLDPGSKRSKTTQFADKDAELTVRSGGHSLGFYVNAILLAASGSGIAPSTRTFTIQADGKTYSIQVAKPRGTSKMIGELACRSVNPAGAVKRERATIAGSDAYLGATVRINKRPSPSSVYGVEESVLRVHGGNGWLTFLQPVDRGTGTGLSGSADFVSFKGNVASLDVDKTSATPRPIDEYHAVGEFVGSFEDAPKVRFAGIAKAFWKNGARENPTKWEKLGWEQRAAMATAIFSIMAGIVGYVAKRIRKDDEIDWRPHLR</sequence>
<name>A0AAI8M8P3_9BRAD</name>
<protein>
    <submittedName>
        <fullName evidence="2">Uncharacterized protein</fullName>
    </submittedName>
</protein>
<keyword evidence="1" id="KW-1133">Transmembrane helix</keyword>
<keyword evidence="3" id="KW-1185">Reference proteome</keyword>
<organism evidence="2 3">
    <name type="scientific">Bradyrhizobium cosmicum</name>
    <dbReference type="NCBI Taxonomy" id="1404864"/>
    <lineage>
        <taxon>Bacteria</taxon>
        <taxon>Pseudomonadati</taxon>
        <taxon>Pseudomonadota</taxon>
        <taxon>Alphaproteobacteria</taxon>
        <taxon>Hyphomicrobiales</taxon>
        <taxon>Nitrobacteraceae</taxon>
        <taxon>Bradyrhizobium</taxon>
    </lineage>
</organism>